<protein>
    <submittedName>
        <fullName evidence="1">Uncharacterized protein</fullName>
    </submittedName>
</protein>
<accession>A0A4Y2D220</accession>
<keyword evidence="2" id="KW-1185">Reference proteome</keyword>
<evidence type="ECO:0000313" key="1">
    <source>
        <dbReference type="EMBL" id="GBM10024.1"/>
    </source>
</evidence>
<evidence type="ECO:0000313" key="2">
    <source>
        <dbReference type="Proteomes" id="UP000499080"/>
    </source>
</evidence>
<reference evidence="1 2" key="1">
    <citation type="journal article" date="2019" name="Sci. Rep.">
        <title>Orb-weaving spider Araneus ventricosus genome elucidates the spidroin gene catalogue.</title>
        <authorList>
            <person name="Kono N."/>
            <person name="Nakamura H."/>
            <person name="Ohtoshi R."/>
            <person name="Moran D.A.P."/>
            <person name="Shinohara A."/>
            <person name="Yoshida Y."/>
            <person name="Fujiwara M."/>
            <person name="Mori M."/>
            <person name="Tomita M."/>
            <person name="Arakawa K."/>
        </authorList>
    </citation>
    <scope>NUCLEOTIDE SEQUENCE [LARGE SCALE GENOMIC DNA]</scope>
</reference>
<gene>
    <name evidence="1" type="ORF">AVEN_24007_1</name>
</gene>
<proteinExistence type="predicted"/>
<dbReference type="Proteomes" id="UP000499080">
    <property type="component" value="Unassembled WGS sequence"/>
</dbReference>
<dbReference type="EMBL" id="BGPR01000279">
    <property type="protein sequence ID" value="GBM10024.1"/>
    <property type="molecule type" value="Genomic_DNA"/>
</dbReference>
<name>A0A4Y2D220_ARAVE</name>
<comment type="caution">
    <text evidence="1">The sequence shown here is derived from an EMBL/GenBank/DDBJ whole genome shotgun (WGS) entry which is preliminary data.</text>
</comment>
<sequence length="134" mass="15182">MLSNLRIIINGGTTTTARCGNSKYKAHMSIEIAAEINKLVDALESRLQTQQYRQLNILPHKPKDTADIGIDTTIDKETIETQTEPEEMKLTYAEATIKPSTSKPNTFLLYPNKDSEEKNLVKLLKTENKISREF</sequence>
<organism evidence="1 2">
    <name type="scientific">Araneus ventricosus</name>
    <name type="common">Orbweaver spider</name>
    <name type="synonym">Epeira ventricosa</name>
    <dbReference type="NCBI Taxonomy" id="182803"/>
    <lineage>
        <taxon>Eukaryota</taxon>
        <taxon>Metazoa</taxon>
        <taxon>Ecdysozoa</taxon>
        <taxon>Arthropoda</taxon>
        <taxon>Chelicerata</taxon>
        <taxon>Arachnida</taxon>
        <taxon>Araneae</taxon>
        <taxon>Araneomorphae</taxon>
        <taxon>Entelegynae</taxon>
        <taxon>Araneoidea</taxon>
        <taxon>Araneidae</taxon>
        <taxon>Araneus</taxon>
    </lineage>
</organism>
<dbReference type="AlphaFoldDB" id="A0A4Y2D220"/>